<dbReference type="EMBL" id="BCSX01000044">
    <property type="protein sequence ID" value="GAS90832.1"/>
    <property type="molecule type" value="Genomic_DNA"/>
</dbReference>
<proteinExistence type="predicted"/>
<dbReference type="Proteomes" id="UP000069620">
    <property type="component" value="Unassembled WGS sequence"/>
</dbReference>
<name>A0A100W398_9MYCO</name>
<accession>A0A100W398</accession>
<dbReference type="AlphaFoldDB" id="A0A100W398"/>
<protein>
    <submittedName>
        <fullName evidence="1">Transposon Tn21 resolvase</fullName>
    </submittedName>
</protein>
<evidence type="ECO:0000313" key="2">
    <source>
        <dbReference type="Proteomes" id="UP000069620"/>
    </source>
</evidence>
<keyword evidence="2" id="KW-1185">Reference proteome</keyword>
<comment type="caution">
    <text evidence="1">The sequence shown here is derived from an EMBL/GenBank/DDBJ whole genome shotgun (WGS) entry which is preliminary data.</text>
</comment>
<sequence length="63" mass="7194">MILELHWEGTALAKAKGVYKGRKAKLTEDPTAGRYSGIANQPTEGVHCRIHRSWLNRYLEQSR</sequence>
<organism evidence="1 2">
    <name type="scientific">Mycolicibacterium brisbanense</name>
    <dbReference type="NCBI Taxonomy" id="146020"/>
    <lineage>
        <taxon>Bacteria</taxon>
        <taxon>Bacillati</taxon>
        <taxon>Actinomycetota</taxon>
        <taxon>Actinomycetes</taxon>
        <taxon>Mycobacteriales</taxon>
        <taxon>Mycobacteriaceae</taxon>
        <taxon>Mycolicibacterium</taxon>
    </lineage>
</organism>
<reference evidence="2" key="2">
    <citation type="submission" date="2016-02" db="EMBL/GenBank/DDBJ databases">
        <title>Draft genome sequence of five rapidly growing Mycobacterium species.</title>
        <authorList>
            <person name="Katahira K."/>
            <person name="Gotou Y."/>
            <person name="Iida K."/>
            <person name="Ogura Y."/>
            <person name="Hayashi T."/>
        </authorList>
    </citation>
    <scope>NUCLEOTIDE SEQUENCE [LARGE SCALE GENOMIC DNA]</scope>
    <source>
        <strain evidence="2">JCM15654</strain>
    </source>
</reference>
<reference evidence="2" key="1">
    <citation type="journal article" date="2016" name="Genome Announc.">
        <title>Draft Genome Sequences of Five Rapidly Growing Mycobacterium Species, M. thermoresistibile, M. fortuitum subsp. acetamidolyticum, M. canariasense, M. brisbanense, and M. novocastrense.</title>
        <authorList>
            <person name="Katahira K."/>
            <person name="Ogura Y."/>
            <person name="Gotoh Y."/>
            <person name="Hayashi T."/>
        </authorList>
    </citation>
    <scope>NUCLEOTIDE SEQUENCE [LARGE SCALE GENOMIC DNA]</scope>
    <source>
        <strain evidence="2">JCM15654</strain>
    </source>
</reference>
<gene>
    <name evidence="1" type="ORF">RMCB_4928</name>
</gene>
<evidence type="ECO:0000313" key="1">
    <source>
        <dbReference type="EMBL" id="GAS90832.1"/>
    </source>
</evidence>